<dbReference type="PANTHER" id="PTHR11469:SF1">
    <property type="entry name" value="GLUCOSE-6-PHOSPHATE ISOMERASE"/>
    <property type="match status" value="1"/>
</dbReference>
<evidence type="ECO:0000256" key="7">
    <source>
        <dbReference type="ARBA" id="ARBA00029321"/>
    </source>
</evidence>
<comment type="caution">
    <text evidence="10">The sequence shown here is derived from an EMBL/GenBank/DDBJ whole genome shotgun (WGS) entry which is preliminary data.</text>
</comment>
<dbReference type="InterPro" id="IPR001672">
    <property type="entry name" value="G6P_Isomerase"/>
</dbReference>
<dbReference type="GO" id="GO:0006094">
    <property type="term" value="P:gluconeogenesis"/>
    <property type="evidence" value="ECO:0007669"/>
    <property type="project" value="UniProtKB-UniRule"/>
</dbReference>
<keyword evidence="5 8" id="KW-0324">Glycolysis</keyword>
<keyword evidence="4 8" id="KW-0963">Cytoplasm</keyword>
<dbReference type="SUPFAM" id="SSF53697">
    <property type="entry name" value="SIS domain"/>
    <property type="match status" value="1"/>
</dbReference>
<evidence type="ECO:0000256" key="6">
    <source>
        <dbReference type="ARBA" id="ARBA00023235"/>
    </source>
</evidence>
<keyword evidence="3 8" id="KW-0312">Gluconeogenesis</keyword>
<dbReference type="Gene3D" id="1.10.1390.10">
    <property type="match status" value="1"/>
</dbReference>
<dbReference type="EC" id="5.3.1.9" evidence="8"/>
<dbReference type="PRINTS" id="PR00662">
    <property type="entry name" value="G6PISOMERASE"/>
</dbReference>
<evidence type="ECO:0000313" key="11">
    <source>
        <dbReference type="Proteomes" id="UP000604475"/>
    </source>
</evidence>
<dbReference type="GO" id="GO:0097367">
    <property type="term" value="F:carbohydrate derivative binding"/>
    <property type="evidence" value="ECO:0007669"/>
    <property type="project" value="InterPro"/>
</dbReference>
<accession>A0A937UQ07</accession>
<dbReference type="AlphaFoldDB" id="A0A937UQ07"/>
<evidence type="ECO:0000256" key="1">
    <source>
        <dbReference type="ARBA" id="ARBA00004926"/>
    </source>
</evidence>
<dbReference type="Gene3D" id="3.40.50.10490">
    <property type="entry name" value="Glucose-6-phosphate isomerase like protein, domain 1"/>
    <property type="match status" value="2"/>
</dbReference>
<dbReference type="EMBL" id="JAEACQ010000163">
    <property type="protein sequence ID" value="MBL7627780.1"/>
    <property type="molecule type" value="Genomic_DNA"/>
</dbReference>
<comment type="pathway">
    <text evidence="8">Carbohydrate biosynthesis; gluconeogenesis.</text>
</comment>
<dbReference type="CDD" id="cd05016">
    <property type="entry name" value="SIS_PGI_2"/>
    <property type="match status" value="1"/>
</dbReference>
<comment type="catalytic activity">
    <reaction evidence="7 8 9">
        <text>alpha-D-glucose 6-phosphate = beta-D-fructose 6-phosphate</text>
        <dbReference type="Rhea" id="RHEA:11816"/>
        <dbReference type="ChEBI" id="CHEBI:57634"/>
        <dbReference type="ChEBI" id="CHEBI:58225"/>
        <dbReference type="EC" id="5.3.1.9"/>
    </reaction>
</comment>
<dbReference type="Proteomes" id="UP000604475">
    <property type="component" value="Unassembled WGS sequence"/>
</dbReference>
<evidence type="ECO:0000256" key="4">
    <source>
        <dbReference type="ARBA" id="ARBA00022490"/>
    </source>
</evidence>
<dbReference type="GO" id="GO:0005829">
    <property type="term" value="C:cytosol"/>
    <property type="evidence" value="ECO:0007669"/>
    <property type="project" value="TreeGrafter"/>
</dbReference>
<dbReference type="GO" id="GO:0004347">
    <property type="term" value="F:glucose-6-phosphate isomerase activity"/>
    <property type="evidence" value="ECO:0007669"/>
    <property type="project" value="UniProtKB-UniRule"/>
</dbReference>
<dbReference type="GO" id="GO:0051156">
    <property type="term" value="P:glucose 6-phosphate metabolic process"/>
    <property type="evidence" value="ECO:0007669"/>
    <property type="project" value="TreeGrafter"/>
</dbReference>
<dbReference type="Pfam" id="PF00342">
    <property type="entry name" value="PGI"/>
    <property type="match status" value="1"/>
</dbReference>
<dbReference type="PROSITE" id="PS51463">
    <property type="entry name" value="P_GLUCOSE_ISOMERASE_3"/>
    <property type="match status" value="1"/>
</dbReference>
<dbReference type="InterPro" id="IPR035482">
    <property type="entry name" value="SIS_PGI_2"/>
</dbReference>
<dbReference type="HAMAP" id="MF_00473">
    <property type="entry name" value="G6P_isomerase"/>
    <property type="match status" value="1"/>
</dbReference>
<dbReference type="GO" id="GO:0048029">
    <property type="term" value="F:monosaccharide binding"/>
    <property type="evidence" value="ECO:0007669"/>
    <property type="project" value="TreeGrafter"/>
</dbReference>
<evidence type="ECO:0000256" key="5">
    <source>
        <dbReference type="ARBA" id="ARBA00023152"/>
    </source>
</evidence>
<comment type="function">
    <text evidence="8">Catalyzes the reversible isomerization of glucose-6-phosphate to fructose-6-phosphate.</text>
</comment>
<gene>
    <name evidence="8 10" type="primary">pgi</name>
    <name evidence="10" type="ORF">I7412_11485</name>
</gene>
<dbReference type="InterPro" id="IPR023096">
    <property type="entry name" value="G6P_Isomerase_C"/>
</dbReference>
<name>A0A937UQ07_9ACTN</name>
<dbReference type="InterPro" id="IPR035476">
    <property type="entry name" value="SIS_PGI_1"/>
</dbReference>
<dbReference type="InterPro" id="IPR018189">
    <property type="entry name" value="Phosphoglucose_isomerase_CS"/>
</dbReference>
<evidence type="ECO:0000256" key="9">
    <source>
        <dbReference type="RuleBase" id="RU000612"/>
    </source>
</evidence>
<dbReference type="FunFam" id="3.40.50.10490:FF:000018">
    <property type="entry name" value="Glucose-6-phosphate isomerase"/>
    <property type="match status" value="1"/>
</dbReference>
<evidence type="ECO:0000256" key="2">
    <source>
        <dbReference type="ARBA" id="ARBA00006604"/>
    </source>
</evidence>
<keyword evidence="6 8" id="KW-0413">Isomerase</keyword>
<comment type="subcellular location">
    <subcellularLocation>
        <location evidence="8">Cytoplasm</location>
    </subcellularLocation>
</comment>
<dbReference type="PROSITE" id="PS00765">
    <property type="entry name" value="P_GLUCOSE_ISOMERASE_1"/>
    <property type="match status" value="1"/>
</dbReference>
<sequence length="580" mass="62068">MPGSMPNSESSHLDDEPVVITETPEWAALRGHQKHLAGTSLRALFAADPGRAEALSAEADGLYLDYSKNLLTAETVRLLIALAERAGLAARIEAMFNGEKINTTERRAVLHVALRAPEGEPVLVDGGDGVPVDVVPEVHRVLAKMYAFADRVRSGVWTGATGQHIRTVVNIGIGGSDLGPAMAAEALRTFADRSIDSRFVSNVDGSDIWEATHDLDPARTLFIVSSKTFTTLETIANAKAARHWLVAALGEQAVPHHFVAVSTNAQKVAEFGIDTANMFEFWDWVGGRYSMDSAIGLSLAVAIGPDNFRNLLAGFHAMDAHFRTAPLDRNLPVLLGLIGLWYRDFFGLQTHAVLPYSHYLSRFPAYLQQLDMESNGKSVDRAGRPVTTATGPIVWGTPGTNGQHAYYQLLHQGTTVIPADFIGFVAPPHAAVGGTGAADQHVLLMANFFAQTEALAFGKTAEEVAAEGVAPELVPHKVFTGDRPTNTLLAPELSPFILGQLIALYEHKVFTQGTIWGINSFDQWGVELGKVLAGRIIPELAAADEPELGHDASTNALIRRFRAGFGTGSGAIAPAGASLA</sequence>
<feature type="active site" evidence="8">
    <location>
        <position position="404"/>
    </location>
</feature>
<dbReference type="InterPro" id="IPR046348">
    <property type="entry name" value="SIS_dom_sf"/>
</dbReference>
<reference evidence="10" key="1">
    <citation type="submission" date="2020-12" db="EMBL/GenBank/DDBJ databases">
        <title>Genomic characterization of non-nitrogen-fixing Frankia strains.</title>
        <authorList>
            <person name="Carlos-Shanley C."/>
            <person name="Guerra T."/>
            <person name="Hahn D."/>
        </authorList>
    </citation>
    <scope>NUCLEOTIDE SEQUENCE</scope>
    <source>
        <strain evidence="10">CN6</strain>
    </source>
</reference>
<proteinExistence type="inferred from homology"/>
<feature type="active site" evidence="8">
    <location>
        <position position="530"/>
    </location>
</feature>
<dbReference type="PROSITE" id="PS00174">
    <property type="entry name" value="P_GLUCOSE_ISOMERASE_2"/>
    <property type="match status" value="1"/>
</dbReference>
<protein>
    <recommendedName>
        <fullName evidence="8">Glucose-6-phosphate isomerase</fullName>
        <shortName evidence="8">GPI</shortName>
        <ecNumber evidence="8">5.3.1.9</ecNumber>
    </recommendedName>
    <alternativeName>
        <fullName evidence="8">Phosphoglucose isomerase</fullName>
        <shortName evidence="8">PGI</shortName>
    </alternativeName>
    <alternativeName>
        <fullName evidence="8">Phosphohexose isomerase</fullName>
        <shortName evidence="8">PHI</shortName>
    </alternativeName>
</protein>
<evidence type="ECO:0000256" key="3">
    <source>
        <dbReference type="ARBA" id="ARBA00022432"/>
    </source>
</evidence>
<dbReference type="PANTHER" id="PTHR11469">
    <property type="entry name" value="GLUCOSE-6-PHOSPHATE ISOMERASE"/>
    <property type="match status" value="1"/>
</dbReference>
<feature type="active site" description="Proton donor" evidence="8">
    <location>
        <position position="373"/>
    </location>
</feature>
<comment type="pathway">
    <text evidence="1 8 9">Carbohydrate degradation; glycolysis; D-glyceraldehyde 3-phosphate and glycerone phosphate from D-glucose: step 2/4.</text>
</comment>
<keyword evidence="11" id="KW-1185">Reference proteome</keyword>
<evidence type="ECO:0000313" key="10">
    <source>
        <dbReference type="EMBL" id="MBL7627780.1"/>
    </source>
</evidence>
<organism evidence="10 11">
    <name type="scientific">Frankia nepalensis</name>
    <dbReference type="NCBI Taxonomy" id="1836974"/>
    <lineage>
        <taxon>Bacteria</taxon>
        <taxon>Bacillati</taxon>
        <taxon>Actinomycetota</taxon>
        <taxon>Actinomycetes</taxon>
        <taxon>Frankiales</taxon>
        <taxon>Frankiaceae</taxon>
        <taxon>Frankia</taxon>
    </lineage>
</organism>
<dbReference type="CDD" id="cd05015">
    <property type="entry name" value="SIS_PGI_1"/>
    <property type="match status" value="1"/>
</dbReference>
<comment type="similarity">
    <text evidence="2 8 9">Belongs to the GPI family.</text>
</comment>
<evidence type="ECO:0000256" key="8">
    <source>
        <dbReference type="HAMAP-Rule" id="MF_00473"/>
    </source>
</evidence>
<dbReference type="NCBIfam" id="NF001211">
    <property type="entry name" value="PRK00179.1"/>
    <property type="match status" value="1"/>
</dbReference>
<dbReference type="GO" id="GO:0006096">
    <property type="term" value="P:glycolytic process"/>
    <property type="evidence" value="ECO:0007669"/>
    <property type="project" value="UniProtKB-UniRule"/>
</dbReference>